<comment type="caution">
    <text evidence="11">The sequence shown here is derived from an EMBL/GenBank/DDBJ whole genome shotgun (WGS) entry which is preliminary data.</text>
</comment>
<organism evidence="11 12">
    <name type="scientific">Astrephomene gubernaculifera</name>
    <dbReference type="NCBI Taxonomy" id="47775"/>
    <lineage>
        <taxon>Eukaryota</taxon>
        <taxon>Viridiplantae</taxon>
        <taxon>Chlorophyta</taxon>
        <taxon>core chlorophytes</taxon>
        <taxon>Chlorophyceae</taxon>
        <taxon>CS clade</taxon>
        <taxon>Chlamydomonadales</taxon>
        <taxon>Astrephomenaceae</taxon>
        <taxon>Astrephomene</taxon>
    </lineage>
</organism>
<evidence type="ECO:0000256" key="5">
    <source>
        <dbReference type="ARBA" id="ARBA00023136"/>
    </source>
</evidence>
<dbReference type="GO" id="GO:2000640">
    <property type="term" value="P:positive regulation of SREBP signaling pathway"/>
    <property type="evidence" value="ECO:0007669"/>
    <property type="project" value="InterPro"/>
</dbReference>
<dbReference type="GO" id="GO:0000139">
    <property type="term" value="C:Golgi membrane"/>
    <property type="evidence" value="ECO:0007669"/>
    <property type="project" value="UniProtKB-SubCell"/>
</dbReference>
<dbReference type="PANTHER" id="PTHR13481">
    <property type="entry name" value="SREBP REGULATING GENE PROTEIN"/>
    <property type="match status" value="1"/>
</dbReference>
<comment type="similarity">
    <text evidence="7">Belongs to the SPRING family.</text>
</comment>
<evidence type="ECO:0000256" key="7">
    <source>
        <dbReference type="ARBA" id="ARBA00023461"/>
    </source>
</evidence>
<accession>A0AAD3DTG4</accession>
<dbReference type="EMBL" id="BMAR01000020">
    <property type="protein sequence ID" value="GFR47819.1"/>
    <property type="molecule type" value="Genomic_DNA"/>
</dbReference>
<dbReference type="Pfam" id="PF15024">
    <property type="entry name" value="Glyco_transf_18"/>
    <property type="match status" value="1"/>
</dbReference>
<proteinExistence type="inferred from homology"/>
<gene>
    <name evidence="11" type="ORF">Agub_g9596</name>
</gene>
<evidence type="ECO:0000259" key="10">
    <source>
        <dbReference type="Pfam" id="PF15024"/>
    </source>
</evidence>
<evidence type="ECO:0000256" key="2">
    <source>
        <dbReference type="ARBA" id="ARBA00022692"/>
    </source>
</evidence>
<reference evidence="11 12" key="1">
    <citation type="journal article" date="2021" name="Sci. Rep.">
        <title>Genome sequencing of the multicellular alga Astrephomene provides insights into convergent evolution of germ-soma differentiation.</title>
        <authorList>
            <person name="Yamashita S."/>
            <person name="Yamamoto K."/>
            <person name="Matsuzaki R."/>
            <person name="Suzuki S."/>
            <person name="Yamaguchi H."/>
            <person name="Hirooka S."/>
            <person name="Minakuchi Y."/>
            <person name="Miyagishima S."/>
            <person name="Kawachi M."/>
            <person name="Toyoda A."/>
            <person name="Nozaki H."/>
        </authorList>
    </citation>
    <scope>NUCLEOTIDE SEQUENCE [LARGE SCALE GENOMIC DNA]</scope>
    <source>
        <strain evidence="11 12">NIES-4017</strain>
    </source>
</reference>
<comment type="subcellular location">
    <subcellularLocation>
        <location evidence="1">Golgi apparatus membrane</location>
        <topology evidence="1">Single-pass membrane protein</topology>
    </subcellularLocation>
</comment>
<protein>
    <recommendedName>
        <fullName evidence="8">SREBP regulating gene protein</fullName>
    </recommendedName>
</protein>
<feature type="domain" description="Glycosyltransferase family 18 catalytic" evidence="10">
    <location>
        <begin position="168"/>
        <end position="266"/>
    </location>
</feature>
<dbReference type="InterPro" id="IPR026116">
    <property type="entry name" value="GT18_cat"/>
</dbReference>
<evidence type="ECO:0000256" key="9">
    <source>
        <dbReference type="SAM" id="SignalP"/>
    </source>
</evidence>
<evidence type="ECO:0000256" key="6">
    <source>
        <dbReference type="ARBA" id="ARBA00023180"/>
    </source>
</evidence>
<keyword evidence="4" id="KW-0333">Golgi apparatus</keyword>
<dbReference type="InterPro" id="IPR019352">
    <property type="entry name" value="SPRING1"/>
</dbReference>
<evidence type="ECO:0000256" key="3">
    <source>
        <dbReference type="ARBA" id="ARBA00022989"/>
    </source>
</evidence>
<evidence type="ECO:0000256" key="1">
    <source>
        <dbReference type="ARBA" id="ARBA00004194"/>
    </source>
</evidence>
<name>A0AAD3DTG4_9CHLO</name>
<keyword evidence="5" id="KW-0472">Membrane</keyword>
<keyword evidence="9" id="KW-0732">Signal</keyword>
<feature type="chain" id="PRO_5042135626" description="SREBP regulating gene protein" evidence="9">
    <location>
        <begin position="20"/>
        <end position="267"/>
    </location>
</feature>
<dbReference type="PANTHER" id="PTHR13481:SF0">
    <property type="entry name" value="SREBP REGULATING GENE PROTEIN"/>
    <property type="match status" value="1"/>
</dbReference>
<keyword evidence="3" id="KW-1133">Transmembrane helix</keyword>
<dbReference type="AlphaFoldDB" id="A0AAD3DTG4"/>
<evidence type="ECO:0000256" key="8">
    <source>
        <dbReference type="ARBA" id="ARBA00023485"/>
    </source>
</evidence>
<keyword evidence="6" id="KW-0325">Glycoprotein</keyword>
<evidence type="ECO:0000256" key="4">
    <source>
        <dbReference type="ARBA" id="ARBA00023034"/>
    </source>
</evidence>
<dbReference type="Pfam" id="PF10218">
    <property type="entry name" value="SPRING1"/>
    <property type="match status" value="1"/>
</dbReference>
<dbReference type="Proteomes" id="UP001054857">
    <property type="component" value="Unassembled WGS sequence"/>
</dbReference>
<evidence type="ECO:0000313" key="11">
    <source>
        <dbReference type="EMBL" id="GFR47819.1"/>
    </source>
</evidence>
<feature type="signal peptide" evidence="9">
    <location>
        <begin position="1"/>
        <end position="19"/>
    </location>
</feature>
<evidence type="ECO:0000313" key="12">
    <source>
        <dbReference type="Proteomes" id="UP001054857"/>
    </source>
</evidence>
<keyword evidence="12" id="KW-1185">Reference proteome</keyword>
<keyword evidence="2" id="KW-0812">Transmembrane</keyword>
<sequence>MGVIVLLALLAVLGQLANAERRLFIRDLPDKAQRCRNTVQGLHIIADDRGVVCKRSELNYATGCCTIGQQHDCSLCNANDRCCSEYEACVSCCLSPQYDAVNLAKQVLRSPRHKDSGFWGDAFEYCKGICRTHSRSTAHENAYISPRHHCFSQLGRPMLSDPLPPGALEGVEVATGDNNETCDTVCAARRKLCSAEHLRWLNSCDRLREHFDCEAGCEAVSGLGPSYVDASAPKPERPAMCFAQPAGAAQLSCGAREANHKMLCPCV</sequence>